<feature type="binding site" evidence="6">
    <location>
        <position position="106"/>
    </location>
    <ligand>
        <name>Zn(2+)</name>
        <dbReference type="ChEBI" id="CHEBI:29105"/>
    </ligand>
</feature>
<dbReference type="PANTHER" id="PTHR20855:SF143">
    <property type="entry name" value="MEMBRANE PROGESTIN RECEPTOR EPSILON"/>
    <property type="match status" value="1"/>
</dbReference>
<feature type="binding site" evidence="6">
    <location>
        <position position="290"/>
    </location>
    <ligand>
        <name>Zn(2+)</name>
        <dbReference type="ChEBI" id="CHEBI:29105"/>
    </ligand>
</feature>
<comment type="subcellular location">
    <subcellularLocation>
        <location evidence="1">Membrane</location>
        <topology evidence="1">Multi-pass membrane protein</topology>
    </subcellularLocation>
</comment>
<keyword evidence="6" id="KW-0862">Zinc</keyword>
<proteinExistence type="inferred from homology"/>
<reference evidence="8" key="3">
    <citation type="submission" date="2025-09" db="UniProtKB">
        <authorList>
            <consortium name="Ensembl"/>
        </authorList>
    </citation>
    <scope>IDENTIFICATION</scope>
</reference>
<evidence type="ECO:0000256" key="3">
    <source>
        <dbReference type="ARBA" id="ARBA00022692"/>
    </source>
</evidence>
<evidence type="ECO:0000256" key="7">
    <source>
        <dbReference type="SAM" id="Phobius"/>
    </source>
</evidence>
<sequence length="386" mass="43556">MMLNCAQPLPLLRHTDVPPRVIENFILTGYRFPNYSLRDCLLSAFRPTNETGNFWTHFLPVFVFAYYFVEVFGWEGAPRSDAPFFYPLWNYFIGVFCLLMASSMAHLLNSMSLVVREVCFFVDYGTISAYTVGSSLAYYYYIHPRAGIVETDPEPDPDPDGDPAGAPGSSGAVPEFSAFFDTFYIPCTCVVAIICVLSCCNTRQRWRKHRYMIRTLVFLLPFFVSSMPVFYRLLTRSPYSGSPSSLSSSASMPGFFYRHCLWLLVSAAFNISKLPERLAPGRFDIWGHSHQWFHCCTFLSILDELHMIKAEVRAILLSPALLPPAAAAAARLPGPTAASTYGVMLLLQTTIVSIIMYFSWCASRIYGPQGAQLEAELRRRRALKGR</sequence>
<comment type="similarity">
    <text evidence="2">Belongs to the ADIPOR family.</text>
</comment>
<reference evidence="8" key="1">
    <citation type="submission" date="2019-06" db="EMBL/GenBank/DDBJ databases">
        <authorList>
            <consortium name="Wellcome Sanger Institute Data Sharing"/>
        </authorList>
    </citation>
    <scope>NUCLEOTIDE SEQUENCE [LARGE SCALE GENOMIC DNA]</scope>
</reference>
<evidence type="ECO:0000256" key="1">
    <source>
        <dbReference type="ARBA" id="ARBA00004141"/>
    </source>
</evidence>
<feature type="transmembrane region" description="Helical" evidence="7">
    <location>
        <begin position="212"/>
        <end position="234"/>
    </location>
</feature>
<keyword evidence="6" id="KW-0479">Metal-binding</keyword>
<keyword evidence="9" id="KW-1185">Reference proteome</keyword>
<dbReference type="Ensembl" id="ENSSFAT00005000854.1">
    <property type="protein sequence ID" value="ENSSFAP00005000820.1"/>
    <property type="gene ID" value="ENSSFAG00005000565.1"/>
</dbReference>
<dbReference type="PANTHER" id="PTHR20855">
    <property type="entry name" value="ADIPOR/PROGESTIN RECEPTOR-RELATED"/>
    <property type="match status" value="1"/>
</dbReference>
<reference evidence="8" key="2">
    <citation type="submission" date="2025-08" db="UniProtKB">
        <authorList>
            <consortium name="Ensembl"/>
        </authorList>
    </citation>
    <scope>IDENTIFICATION</scope>
</reference>
<gene>
    <name evidence="8" type="primary">paqr9</name>
</gene>
<feature type="transmembrane region" description="Helical" evidence="7">
    <location>
        <begin position="52"/>
        <end position="69"/>
    </location>
</feature>
<dbReference type="OMA" id="CCNTRQR"/>
<evidence type="ECO:0000256" key="5">
    <source>
        <dbReference type="ARBA" id="ARBA00023136"/>
    </source>
</evidence>
<accession>A0A672F9T0</accession>
<feature type="binding site" evidence="6">
    <location>
        <position position="294"/>
    </location>
    <ligand>
        <name>Zn(2+)</name>
        <dbReference type="ChEBI" id="CHEBI:29105"/>
    </ligand>
</feature>
<evidence type="ECO:0000313" key="9">
    <source>
        <dbReference type="Proteomes" id="UP000472267"/>
    </source>
</evidence>
<feature type="transmembrane region" description="Helical" evidence="7">
    <location>
        <begin position="338"/>
        <end position="360"/>
    </location>
</feature>
<feature type="transmembrane region" description="Helical" evidence="7">
    <location>
        <begin position="89"/>
        <end position="108"/>
    </location>
</feature>
<keyword evidence="5 7" id="KW-0472">Membrane</keyword>
<dbReference type="Proteomes" id="UP000472267">
    <property type="component" value="Chromosome 3"/>
</dbReference>
<feature type="transmembrane region" description="Helical" evidence="7">
    <location>
        <begin position="120"/>
        <end position="141"/>
    </location>
</feature>
<dbReference type="GO" id="GO:0038023">
    <property type="term" value="F:signaling receptor activity"/>
    <property type="evidence" value="ECO:0007669"/>
    <property type="project" value="TreeGrafter"/>
</dbReference>
<dbReference type="InParanoid" id="A0A672F9T0"/>
<dbReference type="GO" id="GO:0016020">
    <property type="term" value="C:membrane"/>
    <property type="evidence" value="ECO:0007669"/>
    <property type="project" value="UniProtKB-SubCell"/>
</dbReference>
<keyword evidence="3 7" id="KW-0812">Transmembrane</keyword>
<dbReference type="Pfam" id="PF03006">
    <property type="entry name" value="HlyIII"/>
    <property type="match status" value="1"/>
</dbReference>
<organism evidence="8 9">
    <name type="scientific">Salarias fasciatus</name>
    <name type="common">Jewelled blenny</name>
    <name type="synonym">Blennius fasciatus</name>
    <dbReference type="NCBI Taxonomy" id="181472"/>
    <lineage>
        <taxon>Eukaryota</taxon>
        <taxon>Metazoa</taxon>
        <taxon>Chordata</taxon>
        <taxon>Craniata</taxon>
        <taxon>Vertebrata</taxon>
        <taxon>Euteleostomi</taxon>
        <taxon>Actinopterygii</taxon>
        <taxon>Neopterygii</taxon>
        <taxon>Teleostei</taxon>
        <taxon>Neoteleostei</taxon>
        <taxon>Acanthomorphata</taxon>
        <taxon>Ovalentaria</taxon>
        <taxon>Blenniimorphae</taxon>
        <taxon>Blenniiformes</taxon>
        <taxon>Blennioidei</taxon>
        <taxon>Blenniidae</taxon>
        <taxon>Salariinae</taxon>
        <taxon>Salarias</taxon>
    </lineage>
</organism>
<dbReference type="GO" id="GO:0046872">
    <property type="term" value="F:metal ion binding"/>
    <property type="evidence" value="ECO:0007669"/>
    <property type="project" value="UniProtKB-KW"/>
</dbReference>
<dbReference type="AlphaFoldDB" id="A0A672F9T0"/>
<evidence type="ECO:0000313" key="8">
    <source>
        <dbReference type="Ensembl" id="ENSSFAP00005000820.1"/>
    </source>
</evidence>
<dbReference type="OrthoDB" id="529367at2759"/>
<name>A0A672F9T0_SALFA</name>
<keyword evidence="4 7" id="KW-1133">Transmembrane helix</keyword>
<feature type="transmembrane region" description="Helical" evidence="7">
    <location>
        <begin position="183"/>
        <end position="200"/>
    </location>
</feature>
<evidence type="ECO:0000256" key="4">
    <source>
        <dbReference type="ARBA" id="ARBA00022989"/>
    </source>
</evidence>
<dbReference type="InterPro" id="IPR004254">
    <property type="entry name" value="AdipoR/HlyIII-related"/>
</dbReference>
<evidence type="ECO:0000256" key="6">
    <source>
        <dbReference type="PIRSR" id="PIRSR604254-1"/>
    </source>
</evidence>
<dbReference type="FunCoup" id="A0A672F9T0">
    <property type="interactions" value="747"/>
</dbReference>
<evidence type="ECO:0000256" key="2">
    <source>
        <dbReference type="ARBA" id="ARBA00007018"/>
    </source>
</evidence>
<protein>
    <submittedName>
        <fullName evidence="8">Membrane progesterone receptor epsilon-like</fullName>
    </submittedName>
</protein>